<evidence type="ECO:0000256" key="3">
    <source>
        <dbReference type="ARBA" id="ARBA00023136"/>
    </source>
</evidence>
<comment type="subcellular location">
    <subcellularLocation>
        <location evidence="1">Membrane</location>
        <topology evidence="1">Single-pass type I membrane protein</topology>
    </subcellularLocation>
</comment>
<evidence type="ECO:0000256" key="1">
    <source>
        <dbReference type="ARBA" id="ARBA00004479"/>
    </source>
</evidence>
<keyword evidence="8" id="KW-1185">Reference proteome</keyword>
<keyword evidence="2" id="KW-0401">Integrin</keyword>
<feature type="non-terminal residue" evidence="7">
    <location>
        <position position="1"/>
    </location>
</feature>
<keyword evidence="4" id="KW-0325">Glycoprotein</keyword>
<dbReference type="GO" id="GO:0016020">
    <property type="term" value="C:membrane"/>
    <property type="evidence" value="ECO:0007669"/>
    <property type="project" value="UniProtKB-SubCell"/>
</dbReference>
<proteinExistence type="predicted"/>
<reference evidence="7 8" key="1">
    <citation type="submission" date="2020-02" db="EMBL/GenBank/DDBJ databases">
        <title>Bird 10,000 Genomes (B10K) Project - Family phase.</title>
        <authorList>
            <person name="Zhang G."/>
        </authorList>
    </citation>
    <scope>NUCLEOTIDE SEQUENCE [LARGE SCALE GENOMIC DNA]</scope>
    <source>
        <strain evidence="7">B10K-DU-013-51</strain>
        <tissue evidence="7">Mixed tissue sample</tissue>
    </source>
</reference>
<name>A0A7L4N3V5_9AVES</name>
<gene>
    <name evidence="7" type="primary">Itga7_1</name>
    <name evidence="7" type="ORF">CEYCYA_R12152</name>
</gene>
<dbReference type="SUPFAM" id="SSF69179">
    <property type="entry name" value="Integrin domains"/>
    <property type="match status" value="1"/>
</dbReference>
<dbReference type="GO" id="GO:0007229">
    <property type="term" value="P:integrin-mediated signaling pathway"/>
    <property type="evidence" value="ECO:0007669"/>
    <property type="project" value="UniProtKB-KW"/>
</dbReference>
<evidence type="ECO:0000313" key="7">
    <source>
        <dbReference type="EMBL" id="NXY84616.1"/>
    </source>
</evidence>
<feature type="non-terminal residue" evidence="7">
    <location>
        <position position="106"/>
    </location>
</feature>
<dbReference type="Proteomes" id="UP000586704">
    <property type="component" value="Unassembled WGS sequence"/>
</dbReference>
<dbReference type="Pfam" id="PF08441">
    <property type="entry name" value="Integrin_A_Ig_1"/>
    <property type="match status" value="1"/>
</dbReference>
<protein>
    <submittedName>
        <fullName evidence="7">ITA7 protein</fullName>
    </submittedName>
</protein>
<keyword evidence="3" id="KW-0472">Membrane</keyword>
<dbReference type="AlphaFoldDB" id="A0A7L4N3V5"/>
<dbReference type="EMBL" id="VYZU01032488">
    <property type="protein sequence ID" value="NXY84616.1"/>
    <property type="molecule type" value="Genomic_DNA"/>
</dbReference>
<dbReference type="Gene3D" id="2.60.40.1460">
    <property type="entry name" value="Integrin domains. Chain A, domain 2"/>
    <property type="match status" value="1"/>
</dbReference>
<evidence type="ECO:0000256" key="4">
    <source>
        <dbReference type="ARBA" id="ARBA00023180"/>
    </source>
</evidence>
<feature type="region of interest" description="Disordered" evidence="5">
    <location>
        <begin position="18"/>
        <end position="49"/>
    </location>
</feature>
<evidence type="ECO:0000313" key="8">
    <source>
        <dbReference type="Proteomes" id="UP000586704"/>
    </source>
</evidence>
<accession>A0A7L4N3V5</accession>
<sequence>PRSITVVAPPELEYVLDADTDRRRLGQAPRGSFLGRRPSDPEHQFSGTLELPGQRLRGCVTATFRLQDSIRDKLRPIAVTLAYGIRGAGPRRQSRGAPLPPLPPVL</sequence>
<dbReference type="InterPro" id="IPR032695">
    <property type="entry name" value="Integrin_dom_sf"/>
</dbReference>
<evidence type="ECO:0000256" key="5">
    <source>
        <dbReference type="SAM" id="MobiDB-lite"/>
    </source>
</evidence>
<dbReference type="OrthoDB" id="9393049at2759"/>
<evidence type="ECO:0000259" key="6">
    <source>
        <dbReference type="Pfam" id="PF08441"/>
    </source>
</evidence>
<evidence type="ECO:0000256" key="2">
    <source>
        <dbReference type="ARBA" id="ARBA00023037"/>
    </source>
</evidence>
<organism evidence="7 8">
    <name type="scientific">Ceyx cyanopectus</name>
    <name type="common">Indigo-banded kingfisher</name>
    <dbReference type="NCBI Taxonomy" id="390723"/>
    <lineage>
        <taxon>Eukaryota</taxon>
        <taxon>Metazoa</taxon>
        <taxon>Chordata</taxon>
        <taxon>Craniata</taxon>
        <taxon>Vertebrata</taxon>
        <taxon>Euteleostomi</taxon>
        <taxon>Archelosauria</taxon>
        <taxon>Archosauria</taxon>
        <taxon>Dinosauria</taxon>
        <taxon>Saurischia</taxon>
        <taxon>Theropoda</taxon>
        <taxon>Coelurosauria</taxon>
        <taxon>Aves</taxon>
        <taxon>Neognathae</taxon>
        <taxon>Neoaves</taxon>
        <taxon>Telluraves</taxon>
        <taxon>Coraciimorphae</taxon>
        <taxon>Coraciiformes</taxon>
        <taxon>Alcedinidae</taxon>
        <taxon>Ceyx</taxon>
    </lineage>
</organism>
<dbReference type="InterPro" id="IPR013649">
    <property type="entry name" value="Integrin_alpha_Ig-like_1"/>
</dbReference>
<comment type="caution">
    <text evidence="7">The sequence shown here is derived from an EMBL/GenBank/DDBJ whole genome shotgun (WGS) entry which is preliminary data.</text>
</comment>
<feature type="domain" description="Integrin alpha first immunoglubulin-like" evidence="6">
    <location>
        <begin position="11"/>
        <end position="106"/>
    </location>
</feature>